<feature type="compositionally biased region" description="Acidic residues" evidence="1">
    <location>
        <begin position="408"/>
        <end position="427"/>
    </location>
</feature>
<keyword evidence="4" id="KW-1185">Reference proteome</keyword>
<dbReference type="Pfam" id="PF11976">
    <property type="entry name" value="Rad60-SLD"/>
    <property type="match status" value="1"/>
</dbReference>
<feature type="compositionally biased region" description="Polar residues" evidence="1">
    <location>
        <begin position="204"/>
        <end position="213"/>
    </location>
</feature>
<evidence type="ECO:0000259" key="2">
    <source>
        <dbReference type="PROSITE" id="PS50053"/>
    </source>
</evidence>
<dbReference type="SUPFAM" id="SSF54236">
    <property type="entry name" value="Ubiquitin-like"/>
    <property type="match status" value="1"/>
</dbReference>
<feature type="compositionally biased region" description="Acidic residues" evidence="1">
    <location>
        <begin position="233"/>
        <end position="243"/>
    </location>
</feature>
<sequence length="505" mass="56848">MADFQPPAPARKPLFKRTVKRKSSSEKPDTNDDGLSLFSRAKDFFPTVIEDQQKRAQEKAAKAEQERKDKLARAHREEQDALQEQILREEDSAKKRRRAASPAFPKSEYGGEDDLDDDDDDDVFVDRPRKSRKSSAATPTPQTPSGRHQRPTLGGSRSRGSGSTRALRSRKATTPIVTLGDSSDDDVKEVKPTIPDSKAGLSAKSKQTATVLSDSEDSGLEVWDKSQDKKADGEEEDDEEEDPSAFYVRAAMERMEKAKAERLAREQAGLDGSSAPAPEEDPPVQILIISQVAEMKAIVIKYRTRQGLQVAFDSWKQMQRRTTAHLDTVIDSMIFTWKRNQVYGTTTMETLGVRPDAEGKLWSSWQTQAPEGYFRNGADQVCFEAWTREQYDEYLELAERDRRRELGELDDENDEAATPDQEQEQEAAADKKIKVIFKARDMPPKNATVRLSTTVALMIRVFRKLANVPADKSIELHWDGEVLGPEMTVEEADIGDMDSVEVHIR</sequence>
<dbReference type="InterPro" id="IPR022617">
    <property type="entry name" value="Rad60/SUMO-like_dom"/>
</dbReference>
<feature type="compositionally biased region" description="Basic and acidic residues" evidence="1">
    <location>
        <begin position="51"/>
        <end position="79"/>
    </location>
</feature>
<evidence type="ECO:0000256" key="1">
    <source>
        <dbReference type="SAM" id="MobiDB-lite"/>
    </source>
</evidence>
<feature type="compositionally biased region" description="Polar residues" evidence="1">
    <location>
        <begin position="134"/>
        <end position="146"/>
    </location>
</feature>
<accession>A0AAI8VA06</accession>
<feature type="compositionally biased region" description="Basic residues" evidence="1">
    <location>
        <begin position="13"/>
        <end position="22"/>
    </location>
</feature>
<feature type="compositionally biased region" description="Basic and acidic residues" evidence="1">
    <location>
        <begin position="222"/>
        <end position="232"/>
    </location>
</feature>
<dbReference type="Gene3D" id="3.10.20.90">
    <property type="entry name" value="Phosphatidylinositol 3-kinase Catalytic Subunit, Chain A, domain 1"/>
    <property type="match status" value="1"/>
</dbReference>
<reference evidence="3" key="1">
    <citation type="submission" date="2023-10" db="EMBL/GenBank/DDBJ databases">
        <authorList>
            <person name="Hackl T."/>
        </authorList>
    </citation>
    <scope>NUCLEOTIDE SEQUENCE</scope>
</reference>
<name>A0AAI8VA06_9PEZI</name>
<evidence type="ECO:0000313" key="4">
    <source>
        <dbReference type="Proteomes" id="UP001295740"/>
    </source>
</evidence>
<feature type="compositionally biased region" description="Pro residues" evidence="1">
    <location>
        <begin position="1"/>
        <end position="10"/>
    </location>
</feature>
<feature type="compositionally biased region" description="Low complexity" evidence="1">
    <location>
        <begin position="152"/>
        <end position="166"/>
    </location>
</feature>
<protein>
    <submittedName>
        <fullName evidence="3">Uu.00g040120.m01.CDS01</fullName>
    </submittedName>
</protein>
<proteinExistence type="predicted"/>
<dbReference type="Proteomes" id="UP001295740">
    <property type="component" value="Unassembled WGS sequence"/>
</dbReference>
<dbReference type="InterPro" id="IPR029071">
    <property type="entry name" value="Ubiquitin-like_domsf"/>
</dbReference>
<feature type="region of interest" description="Disordered" evidence="1">
    <location>
        <begin position="1"/>
        <end position="245"/>
    </location>
</feature>
<dbReference type="EMBL" id="CAUWAG010000003">
    <property type="protein sequence ID" value="CAJ2501159.1"/>
    <property type="molecule type" value="Genomic_DNA"/>
</dbReference>
<evidence type="ECO:0000313" key="3">
    <source>
        <dbReference type="EMBL" id="CAJ2501159.1"/>
    </source>
</evidence>
<organism evidence="3 4">
    <name type="scientific">Anthostomella pinea</name>
    <dbReference type="NCBI Taxonomy" id="933095"/>
    <lineage>
        <taxon>Eukaryota</taxon>
        <taxon>Fungi</taxon>
        <taxon>Dikarya</taxon>
        <taxon>Ascomycota</taxon>
        <taxon>Pezizomycotina</taxon>
        <taxon>Sordariomycetes</taxon>
        <taxon>Xylariomycetidae</taxon>
        <taxon>Xylariales</taxon>
        <taxon>Xylariaceae</taxon>
        <taxon>Anthostomella</taxon>
    </lineage>
</organism>
<gene>
    <name evidence="3" type="ORF">KHLLAP_LOCUS1627</name>
</gene>
<dbReference type="PROSITE" id="PS50053">
    <property type="entry name" value="UBIQUITIN_2"/>
    <property type="match status" value="1"/>
</dbReference>
<feature type="region of interest" description="Disordered" evidence="1">
    <location>
        <begin position="261"/>
        <end position="281"/>
    </location>
</feature>
<feature type="domain" description="Ubiquitin-like" evidence="2">
    <location>
        <begin position="433"/>
        <end position="505"/>
    </location>
</feature>
<feature type="region of interest" description="Disordered" evidence="1">
    <location>
        <begin position="406"/>
        <end position="428"/>
    </location>
</feature>
<dbReference type="AlphaFoldDB" id="A0AAI8VA06"/>
<comment type="caution">
    <text evidence="3">The sequence shown here is derived from an EMBL/GenBank/DDBJ whole genome shotgun (WGS) entry which is preliminary data.</text>
</comment>
<feature type="compositionally biased region" description="Acidic residues" evidence="1">
    <location>
        <begin position="110"/>
        <end position="123"/>
    </location>
</feature>
<dbReference type="InterPro" id="IPR000626">
    <property type="entry name" value="Ubiquitin-like_dom"/>
</dbReference>